<evidence type="ECO:0000313" key="1">
    <source>
        <dbReference type="EMBL" id="GBD09643.1"/>
    </source>
</evidence>
<protein>
    <recommendedName>
        <fullName evidence="3">MutL protein</fullName>
    </recommendedName>
</protein>
<reference evidence="2" key="1">
    <citation type="submission" date="2017-09" db="EMBL/GenBank/DDBJ databases">
        <title>Metaegenomics of thermophilic ammonia-oxidizing enrichment culture.</title>
        <authorList>
            <person name="Kato S."/>
            <person name="Suzuki K."/>
        </authorList>
    </citation>
    <scope>NUCLEOTIDE SEQUENCE [LARGE SCALE GENOMIC DNA]</scope>
</reference>
<dbReference type="EMBL" id="BEHY01000055">
    <property type="protein sequence ID" value="GBD09643.1"/>
    <property type="molecule type" value="Genomic_DNA"/>
</dbReference>
<organism evidence="1 2">
    <name type="scientific">Candidatus Thermoflexus japonica</name>
    <dbReference type="NCBI Taxonomy" id="2035417"/>
    <lineage>
        <taxon>Bacteria</taxon>
        <taxon>Bacillati</taxon>
        <taxon>Chloroflexota</taxon>
        <taxon>Thermoflexia</taxon>
        <taxon>Thermoflexales</taxon>
        <taxon>Thermoflexaceae</taxon>
        <taxon>Thermoflexus</taxon>
    </lineage>
</organism>
<name>A0A2H5Y8B3_9CHLR</name>
<dbReference type="Proteomes" id="UP000236642">
    <property type="component" value="Unassembled WGS sequence"/>
</dbReference>
<proteinExistence type="predicted"/>
<dbReference type="AlphaFoldDB" id="A0A2H5Y8B3"/>
<gene>
    <name evidence="1" type="ORF">HRbin22_01901</name>
</gene>
<evidence type="ECO:0008006" key="3">
    <source>
        <dbReference type="Google" id="ProtNLM"/>
    </source>
</evidence>
<dbReference type="InterPro" id="IPR006230">
    <property type="entry name" value="MutL"/>
</dbReference>
<dbReference type="Pfam" id="PF13941">
    <property type="entry name" value="MutL"/>
    <property type="match status" value="1"/>
</dbReference>
<sequence>MSWKSVVTIDVGSTQTRALLFARVEDRFRFVAAASAPTHRHTAHPDLALGGIRALEHLSVISGRLLLDPQGILIAPELSTGAGVDACLMTLSAAPPIRVVLGGLSPEWSLASLRRAAASAYTHIVEVLSVVPIDGRRQTEEEWLQALIAAEPHLVVIAGGVDGGATRPVQALLETAALAARLRPEGERPWILFAGNAVLREEAVALAGRELPLRVLQNVRPRLDVEHIGPVVEAMDQRYVERALASLPGISLLQSWARGEVLPAARALSHVARYLSLETPDRGTLVVDVGGNHVVITAAHGGSLAQVVRSESGIGPGILGLYQRRGYERIARWLPHEIRPEALEAFVWTKAMHPLSIPQTMEEMGIELAFAREALAEAWEQLLALWPELGRSPRAFEPILLTGGAFASHARPGALALVALDTLQPMGITTLLWDPVGLTPGLGALAALDASLAVEVLHSRPWTPLATVLAPALDGPVALDELLFTVEVHHRGPDGSESVYEIEARGGRLEVVPIPGVGETELRRFRMRRPVDLGWGPRRAPRRIRIVGGLLGLIVDGRGRPLRLAEDPEARREQIQRWLWDIGALGGGL</sequence>
<accession>A0A2H5Y8B3</accession>
<evidence type="ECO:0000313" key="2">
    <source>
        <dbReference type="Proteomes" id="UP000236642"/>
    </source>
</evidence>
<comment type="caution">
    <text evidence="1">The sequence shown here is derived from an EMBL/GenBank/DDBJ whole genome shotgun (WGS) entry which is preliminary data.</text>
</comment>